<keyword evidence="3" id="KW-0862">Zinc</keyword>
<feature type="region of interest" description="Disordered" evidence="4">
    <location>
        <begin position="253"/>
        <end position="361"/>
    </location>
</feature>
<keyword evidence="3" id="KW-0863">Zinc-finger</keyword>
<feature type="compositionally biased region" description="Low complexity" evidence="4">
    <location>
        <begin position="120"/>
        <end position="142"/>
    </location>
</feature>
<feature type="region of interest" description="Disordered" evidence="4">
    <location>
        <begin position="223"/>
        <end position="242"/>
    </location>
</feature>
<dbReference type="OrthoDB" id="1922977at2759"/>
<dbReference type="GO" id="GO:0005737">
    <property type="term" value="C:cytoplasm"/>
    <property type="evidence" value="ECO:0007669"/>
    <property type="project" value="TreeGrafter"/>
</dbReference>
<dbReference type="PANTHER" id="PTHR48051:SF1">
    <property type="entry name" value="RAS SUPPRESSOR PROTEIN 1"/>
    <property type="match status" value="1"/>
</dbReference>
<feature type="region of interest" description="Disordered" evidence="4">
    <location>
        <begin position="90"/>
        <end position="145"/>
    </location>
</feature>
<feature type="compositionally biased region" description="Gly residues" evidence="4">
    <location>
        <begin position="380"/>
        <end position="396"/>
    </location>
</feature>
<dbReference type="InterPro" id="IPR032675">
    <property type="entry name" value="LRR_dom_sf"/>
</dbReference>
<dbReference type="Pfam" id="PF10650">
    <property type="entry name" value="zf-C3H1"/>
    <property type="match status" value="1"/>
</dbReference>
<keyword evidence="7" id="KW-1185">Reference proteome</keyword>
<feature type="region of interest" description="Disordered" evidence="4">
    <location>
        <begin position="955"/>
        <end position="985"/>
    </location>
</feature>
<feature type="region of interest" description="Disordered" evidence="4">
    <location>
        <begin position="579"/>
        <end position="623"/>
    </location>
</feature>
<dbReference type="InterPro" id="IPR000571">
    <property type="entry name" value="Znf_CCCH"/>
</dbReference>
<dbReference type="Gene3D" id="3.80.10.10">
    <property type="entry name" value="Ribonuclease Inhibitor"/>
    <property type="match status" value="1"/>
</dbReference>
<dbReference type="InterPro" id="IPR019607">
    <property type="entry name" value="Putative_zinc-finger_domain"/>
</dbReference>
<feature type="compositionally biased region" description="Polar residues" evidence="4">
    <location>
        <begin position="270"/>
        <end position="279"/>
    </location>
</feature>
<feature type="compositionally biased region" description="Basic and acidic residues" evidence="4">
    <location>
        <begin position="253"/>
        <end position="264"/>
    </location>
</feature>
<evidence type="ECO:0000256" key="1">
    <source>
        <dbReference type="ARBA" id="ARBA00022614"/>
    </source>
</evidence>
<evidence type="ECO:0000259" key="5">
    <source>
        <dbReference type="PROSITE" id="PS50103"/>
    </source>
</evidence>
<reference evidence="6 7" key="1">
    <citation type="journal article" date="2010" name="Nature">
        <title>The Ectocarpus genome and the independent evolution of multicellularity in brown algae.</title>
        <authorList>
            <person name="Cock J.M."/>
            <person name="Sterck L."/>
            <person name="Rouze P."/>
            <person name="Scornet D."/>
            <person name="Allen A.E."/>
            <person name="Amoutzias G."/>
            <person name="Anthouard V."/>
            <person name="Artiguenave F."/>
            <person name="Aury J.M."/>
            <person name="Badger J.H."/>
            <person name="Beszteri B."/>
            <person name="Billiau K."/>
            <person name="Bonnet E."/>
            <person name="Bothwell J.H."/>
            <person name="Bowler C."/>
            <person name="Boyen C."/>
            <person name="Brownlee C."/>
            <person name="Carrano C.J."/>
            <person name="Charrier B."/>
            <person name="Cho G.Y."/>
            <person name="Coelho S.M."/>
            <person name="Collen J."/>
            <person name="Corre E."/>
            <person name="Da Silva C."/>
            <person name="Delage L."/>
            <person name="Delaroque N."/>
            <person name="Dittami S.M."/>
            <person name="Doulbeau S."/>
            <person name="Elias M."/>
            <person name="Farnham G."/>
            <person name="Gachon C.M."/>
            <person name="Gschloessl B."/>
            <person name="Heesch S."/>
            <person name="Jabbari K."/>
            <person name="Jubin C."/>
            <person name="Kawai H."/>
            <person name="Kimura K."/>
            <person name="Kloareg B."/>
            <person name="Kupper F.C."/>
            <person name="Lang D."/>
            <person name="Le Bail A."/>
            <person name="Leblanc C."/>
            <person name="Lerouge P."/>
            <person name="Lohr M."/>
            <person name="Lopez P.J."/>
            <person name="Martens C."/>
            <person name="Maumus F."/>
            <person name="Michel G."/>
            <person name="Miranda-Saavedra D."/>
            <person name="Morales J."/>
            <person name="Moreau H."/>
            <person name="Motomura T."/>
            <person name="Nagasato C."/>
            <person name="Napoli C.A."/>
            <person name="Nelson D.R."/>
            <person name="Nyvall-Collen P."/>
            <person name="Peters A.F."/>
            <person name="Pommier C."/>
            <person name="Potin P."/>
            <person name="Poulain J."/>
            <person name="Quesneville H."/>
            <person name="Read B."/>
            <person name="Rensing S.A."/>
            <person name="Ritter A."/>
            <person name="Rousvoal S."/>
            <person name="Samanta M."/>
            <person name="Samson G."/>
            <person name="Schroeder D.C."/>
            <person name="Segurens B."/>
            <person name="Strittmatter M."/>
            <person name="Tonon T."/>
            <person name="Tregear J.W."/>
            <person name="Valentin K."/>
            <person name="von Dassow P."/>
            <person name="Yamagishi T."/>
            <person name="Van de Peer Y."/>
            <person name="Wincker P."/>
        </authorList>
    </citation>
    <scope>NUCLEOTIDE SEQUENCE [LARGE SCALE GENOMIC DNA]</scope>
    <source>
        <strain evidence="7">Ec32 / CCAP1310/4</strain>
    </source>
</reference>
<evidence type="ECO:0000313" key="6">
    <source>
        <dbReference type="EMBL" id="CBN75469.1"/>
    </source>
</evidence>
<sequence length="1619" mass="166218">MAIGGGMVPGGDDLLTRDARTIAEYIRLMSFEVLGEEAQGRDRPVERWHQTGLSLTEALDKAEATAARPARLPNLLALAAAIRPVDSSAATAAGGGRTSGGATTAPPSGGTKRKRRDDAGNSPGTAAATAAAGGEPRAGAPGAKRRRVDANAIMCPFELNGVCNDDDCRYQHLDVYLRPSLNPGTSPAPNAASAAANGQPAKPSASDPGGASPVPGPLAAAAAAAAAARTDERPSALGQHRLPAIDFTGAAKRDAVARARDSGRRGVVKPSSTRQPSSETGGGMPTAAEGGTADQAGVGGGNASGELEEAEAVDSGEETTSVDGEEEEEDFLALPTERAENNGGDGGEASSETAAAATPEQASPAVLAKAFALAASGASASGGPGNVVRGAGGSGVGREERYYPEGGDGKTQGAASAALPDDQLSALEAQLNEGASCDVEGWLLLAMHQLPRTGGSVKAVLNTISDVACGASGPMGSVDQAAIKTALRTFVQPLERAEGGQAEVLWLLYLRLFAFLPGKSEDALGMAEYALEKFPTSRRIWRLYRSMLQTSPGWSLSEDVSCYRRQIEALLLLQPRAADMRASPRDGSSSGGGGPGAKATSSGSLGKNKSGDGGTGGTGGGGGGAEANVKMIVYLVLERCSLLAEAGYKLQAAAEILDSLGALAEGQPLWGWDARDGQGRRTLLRTSEGGGHEREGEGGGARREGGGTKAGGSTEASDDDGQRLPAGVAAALKHAPRDSRCVLWLTALHLLVMGVFPHHVLTLAENDCGGLGGSNDTTAAGGGLADLLLWPAEWLSPKSSAILRLSASPDLQDATLKTFMTALSDVGLLPPPRSKGCWAPAIKDRDALLSSAAEAKAARAGGMAPDASALEGPPLVLALNWLAFCLRRGRVDARQGRMMAFACCRRFQLSRPDQPALLEHFLLEHAVSKTRTLGDTYHEISRAFDADGVAAGALRERRDGEGKSASFNPAGARSRNEQSVNLVPPPSGERIQAVYAFLRFVESRLEAARSESESESESANDAGRGALEDARRVLRDALVGMWMGAAAAAASAAGGGAARSDSDRWLEEEGGESVRRALEGAKASLFRWADGGSGGCDAPGGNGERQLSTIVFSLWVLGGASAAIGSLDHILSAESFSGVSAERKRLAWLQRLEAAMILSTQQQQKQQASGVDAMQGVREVALRALADHRTERRAGYPSLAHFVAATLDRPPATESPVRDSSCQPGKSLSRYTPSAPLATDSAASSSSFACDVLTVYANHFREARRGGVDWVVAAEALGGVSAAAAAAAHASCAALALLRWVSWADHDESGAVTAASLVDGASALKANARPYVEMALAMNPADTALCGAVAALWAATGSPDLAQRVLEAALRAHPYCAELWEQRVALEAGFGSGSTERAGATAAAAAGSRVMLRLRCGGKLGGQTPSGLQARTAGRIATAISHPPSRRETKSFSLQAALRAPPGSSAPVAAAAMATIEVPRSIFLMTSLTSLSLAFNGLLSVPAAIGSLSVLRSLDVSGNALASLPQSLSRLSGTLRLLRAAGNRLQSPLSAATPIGDLVGLRVLDLENNELSNFPGVVVPTLTQLRSLKLAGNEFSERAPAGLSDALPFLEELSLPSLA</sequence>
<evidence type="ECO:0000256" key="4">
    <source>
        <dbReference type="SAM" id="MobiDB-lite"/>
    </source>
</evidence>
<dbReference type="SUPFAM" id="SSF52058">
    <property type="entry name" value="L domain-like"/>
    <property type="match status" value="1"/>
</dbReference>
<keyword evidence="3" id="KW-0479">Metal-binding</keyword>
<feature type="region of interest" description="Disordered" evidence="4">
    <location>
        <begin position="377"/>
        <end position="418"/>
    </location>
</feature>
<accession>D8LUC8</accession>
<dbReference type="InParanoid" id="D8LUC8"/>
<evidence type="ECO:0000313" key="7">
    <source>
        <dbReference type="Proteomes" id="UP000002630"/>
    </source>
</evidence>
<protein>
    <submittedName>
        <fullName evidence="6">Hypothetical leucine rich repeat protein</fullName>
    </submittedName>
</protein>
<dbReference type="InterPro" id="IPR050216">
    <property type="entry name" value="LRR_domain-containing"/>
</dbReference>
<feature type="compositionally biased region" description="Basic and acidic residues" evidence="4">
    <location>
        <begin position="690"/>
        <end position="706"/>
    </location>
</feature>
<feature type="compositionally biased region" description="Low complexity" evidence="4">
    <location>
        <begin position="348"/>
        <end position="361"/>
    </location>
</feature>
<feature type="compositionally biased region" description="Polar residues" evidence="4">
    <location>
        <begin position="1218"/>
        <end position="1229"/>
    </location>
</feature>
<dbReference type="PANTHER" id="PTHR48051">
    <property type="match status" value="1"/>
</dbReference>
<dbReference type="Proteomes" id="UP000002630">
    <property type="component" value="Linkage Group LG17"/>
</dbReference>
<keyword evidence="1" id="KW-0433">Leucine-rich repeat</keyword>
<organism evidence="6 7">
    <name type="scientific">Ectocarpus siliculosus</name>
    <name type="common">Brown alga</name>
    <name type="synonym">Conferva siliculosa</name>
    <dbReference type="NCBI Taxonomy" id="2880"/>
    <lineage>
        <taxon>Eukaryota</taxon>
        <taxon>Sar</taxon>
        <taxon>Stramenopiles</taxon>
        <taxon>Ochrophyta</taxon>
        <taxon>PX clade</taxon>
        <taxon>Phaeophyceae</taxon>
        <taxon>Ectocarpales</taxon>
        <taxon>Ectocarpaceae</taxon>
        <taxon>Ectocarpus</taxon>
    </lineage>
</organism>
<dbReference type="EMBL" id="FN649232">
    <property type="protein sequence ID" value="CBN75469.1"/>
    <property type="molecule type" value="Genomic_DNA"/>
</dbReference>
<proteinExistence type="predicted"/>
<dbReference type="PROSITE" id="PS50103">
    <property type="entry name" value="ZF_C3H1"/>
    <property type="match status" value="1"/>
</dbReference>
<feature type="compositionally biased region" description="Gly residues" evidence="4">
    <location>
        <begin position="611"/>
        <end position="623"/>
    </location>
</feature>
<feature type="region of interest" description="Disordered" evidence="4">
    <location>
        <begin position="1210"/>
        <end position="1229"/>
    </location>
</feature>
<dbReference type="STRING" id="2880.D8LUC8"/>
<dbReference type="SMART" id="SM00369">
    <property type="entry name" value="LRR_TYP"/>
    <property type="match status" value="4"/>
</dbReference>
<dbReference type="InterPro" id="IPR003591">
    <property type="entry name" value="Leu-rich_rpt_typical-subtyp"/>
</dbReference>
<feature type="region of interest" description="Disordered" evidence="4">
    <location>
        <begin position="683"/>
        <end position="722"/>
    </location>
</feature>
<feature type="compositionally biased region" description="Low complexity" evidence="4">
    <location>
        <begin position="100"/>
        <end position="110"/>
    </location>
</feature>
<feature type="compositionally biased region" description="Low complexity" evidence="4">
    <location>
        <begin position="187"/>
        <end position="197"/>
    </location>
</feature>
<keyword evidence="2" id="KW-0677">Repeat</keyword>
<dbReference type="GO" id="GO:0008270">
    <property type="term" value="F:zinc ion binding"/>
    <property type="evidence" value="ECO:0007669"/>
    <property type="project" value="UniProtKB-KW"/>
</dbReference>
<dbReference type="eggNOG" id="KOG0619">
    <property type="taxonomic scope" value="Eukaryota"/>
</dbReference>
<feature type="region of interest" description="Disordered" evidence="4">
    <location>
        <begin position="184"/>
        <end position="217"/>
    </location>
</feature>
<evidence type="ECO:0000256" key="3">
    <source>
        <dbReference type="PROSITE-ProRule" id="PRU00723"/>
    </source>
</evidence>
<evidence type="ECO:0000256" key="2">
    <source>
        <dbReference type="ARBA" id="ARBA00022737"/>
    </source>
</evidence>
<gene>
    <name evidence="6" type="ORF">Esi_0099_0097</name>
</gene>
<feature type="zinc finger region" description="C3H1-type" evidence="3">
    <location>
        <begin position="149"/>
        <end position="175"/>
    </location>
</feature>
<feature type="compositionally biased region" description="Acidic residues" evidence="4">
    <location>
        <begin position="306"/>
        <end position="317"/>
    </location>
</feature>
<feature type="domain" description="C3H1-type" evidence="5">
    <location>
        <begin position="149"/>
        <end position="175"/>
    </location>
</feature>
<name>D8LUC8_ECTSI</name>
<dbReference type="EMBL" id="FN649742">
    <property type="protein sequence ID" value="CBN75469.1"/>
    <property type="molecule type" value="Genomic_DNA"/>
</dbReference>